<name>A0A381RRK9_9ZZZZ</name>
<dbReference type="PANTHER" id="PTHR42691:SF1">
    <property type="entry name" value="ASPARTATE AMINOTRANSFERASE YHDR-RELATED"/>
    <property type="match status" value="1"/>
</dbReference>
<organism evidence="2">
    <name type="scientific">marine metagenome</name>
    <dbReference type="NCBI Taxonomy" id="408172"/>
    <lineage>
        <taxon>unclassified sequences</taxon>
        <taxon>metagenomes</taxon>
        <taxon>ecological metagenomes</taxon>
    </lineage>
</organism>
<dbReference type="Pfam" id="PF00155">
    <property type="entry name" value="Aminotran_1_2"/>
    <property type="match status" value="1"/>
</dbReference>
<dbReference type="InterPro" id="IPR015421">
    <property type="entry name" value="PyrdxlP-dep_Trfase_major"/>
</dbReference>
<reference evidence="2" key="1">
    <citation type="submission" date="2018-05" db="EMBL/GenBank/DDBJ databases">
        <authorList>
            <person name="Lanie J.A."/>
            <person name="Ng W.-L."/>
            <person name="Kazmierczak K.M."/>
            <person name="Andrzejewski T.M."/>
            <person name="Davidsen T.M."/>
            <person name="Wayne K.J."/>
            <person name="Tettelin H."/>
            <person name="Glass J.I."/>
            <person name="Rusch D."/>
            <person name="Podicherti R."/>
            <person name="Tsui H.-C.T."/>
            <person name="Winkler M.E."/>
        </authorList>
    </citation>
    <scope>NUCLEOTIDE SEQUENCE</scope>
</reference>
<dbReference type="Gene3D" id="3.40.640.10">
    <property type="entry name" value="Type I PLP-dependent aspartate aminotransferase-like (Major domain)"/>
    <property type="match status" value="1"/>
</dbReference>
<dbReference type="NCBIfam" id="NF005305">
    <property type="entry name" value="PRK06836.1"/>
    <property type="match status" value="1"/>
</dbReference>
<dbReference type="EMBL" id="UINC01002183">
    <property type="protein sequence ID" value="SUZ93864.1"/>
    <property type="molecule type" value="Genomic_DNA"/>
</dbReference>
<dbReference type="InterPro" id="IPR004839">
    <property type="entry name" value="Aminotransferase_I/II_large"/>
</dbReference>
<accession>A0A381RRK9</accession>
<proteinExistence type="predicted"/>
<dbReference type="InterPro" id="IPR015424">
    <property type="entry name" value="PyrdxlP-dep_Trfase"/>
</dbReference>
<dbReference type="GO" id="GO:0030170">
    <property type="term" value="F:pyridoxal phosphate binding"/>
    <property type="evidence" value="ECO:0007669"/>
    <property type="project" value="InterPro"/>
</dbReference>
<sequence>MAISRKVREQMNDSSWIRRMFEEGIELREIHGAENVFDLSLGNPLLEPPDEFRTELARLVADESPGTHRYMPNGGFPEVRASIAEVLAQESSVPITGAEILMTVGAAGAINTILRSILDQNDEVVLIAPYFAEYIFYVQHQSGVVKEAKCDENWLPDIESLEAAISPRTRAVIINSPNNPTGVIYPESSIVAIATALQRAEEKYGTEIYMISDEPYRKLIYTDAPYPFIFNHHARSVVATSHSKDLGLAGERIGYAAVNPNDPGKNDLMDALNFSLRTLGFVNAPALMQRAVASIQRATVDIDIYRKKRDLLYGALTDIGYECVRPDGAFYLFPKSPIPDETEFVAQLQKELVLVVPGVGFGTSGFFRASYCVEDWVIEGSIEGFRKVFAKANN</sequence>
<evidence type="ECO:0000313" key="2">
    <source>
        <dbReference type="EMBL" id="SUZ93864.1"/>
    </source>
</evidence>
<dbReference type="SUPFAM" id="SSF53383">
    <property type="entry name" value="PLP-dependent transferases"/>
    <property type="match status" value="1"/>
</dbReference>
<dbReference type="InterPro" id="IPR015422">
    <property type="entry name" value="PyrdxlP-dep_Trfase_small"/>
</dbReference>
<gene>
    <name evidence="2" type="ORF">METZ01_LOCUS46718</name>
</gene>
<evidence type="ECO:0000259" key="1">
    <source>
        <dbReference type="Pfam" id="PF00155"/>
    </source>
</evidence>
<dbReference type="PANTHER" id="PTHR42691">
    <property type="entry name" value="ASPARTATE AMINOTRANSFERASE YHDR-RELATED"/>
    <property type="match status" value="1"/>
</dbReference>
<dbReference type="AlphaFoldDB" id="A0A381RRK9"/>
<dbReference type="CDD" id="cd00609">
    <property type="entry name" value="AAT_like"/>
    <property type="match status" value="1"/>
</dbReference>
<protein>
    <recommendedName>
        <fullName evidence="1">Aminotransferase class I/classII large domain-containing protein</fullName>
    </recommendedName>
</protein>
<feature type="domain" description="Aminotransferase class I/classII large" evidence="1">
    <location>
        <begin position="35"/>
        <end position="372"/>
    </location>
</feature>
<dbReference type="Gene3D" id="3.90.1150.10">
    <property type="entry name" value="Aspartate Aminotransferase, domain 1"/>
    <property type="match status" value="1"/>
</dbReference>